<dbReference type="PATRIC" id="fig|1432562.3.peg.426"/>
<keyword evidence="3" id="KW-1185">Reference proteome</keyword>
<feature type="compositionally biased region" description="Basic and acidic residues" evidence="1">
    <location>
        <begin position="282"/>
        <end position="293"/>
    </location>
</feature>
<sequence>MSYSFIKFNDEIIDSKVMMELTDLTRLLFKDKDVSVSVRKHSYYNPYVNTVYVSTFWKHRYDITELEGFRHDILTRFPSASLFDYEAFETAKDRDILFQQIFLTLEHYRNRIESIRQRPFIKQMIASGDAILLEEYRKQSTNDAESLLKTLNTAVLEYENHFKAGDESLSIISRSTTDSIAITEQIISAAAPRDRLSGYHQIHDMPFNDISAYNHTTPFRKDRAELQSENDENDISHDTGRVDTKTDRDAEDAAMLGETGDNTARKSRHNVENDYDDDVEDYHEGFGRNRGDNRMRDTGAANIHAELLIRKPKIKMTNYGNYRKIYDFYNDLAQKVIGDITKILNFKMNEFQSNRSTGKLMKNPTGAIVSGSHKIFTKKISESKEVDAAFSIILDQSYSMTDHMEECINGIIIINNILKSLGIPQRIVSHHEDSFEIMSDHYPNYLYEHLNFDRSRYYYPVSLLDIEASGDNRDGFIFRHETEILNRRMEKDKFMIIFSDGLPSAEQYNQSGIIDTHEAVNEARKNGINVINIFIDVANEENTRDAIKNIYGQNTVIVENPEEIGYILPNIIERVIKSLVI</sequence>
<comment type="caution">
    <text evidence="2">The sequence shown here is derived from an EMBL/GenBank/DDBJ whole genome shotgun (WGS) entry which is preliminary data.</text>
</comment>
<evidence type="ECO:0000313" key="3">
    <source>
        <dbReference type="Proteomes" id="UP000034287"/>
    </source>
</evidence>
<dbReference type="InterPro" id="IPR036465">
    <property type="entry name" value="vWFA_dom_sf"/>
</dbReference>
<feature type="region of interest" description="Disordered" evidence="1">
    <location>
        <begin position="226"/>
        <end position="293"/>
    </location>
</feature>
<evidence type="ECO:0008006" key="4">
    <source>
        <dbReference type="Google" id="ProtNLM"/>
    </source>
</evidence>
<dbReference type="EMBL" id="LAYZ01000001">
    <property type="protein sequence ID" value="KKK35636.1"/>
    <property type="molecule type" value="Genomic_DNA"/>
</dbReference>
<proteinExistence type="predicted"/>
<evidence type="ECO:0000313" key="2">
    <source>
        <dbReference type="EMBL" id="KKK35636.1"/>
    </source>
</evidence>
<dbReference type="SUPFAM" id="SSF53300">
    <property type="entry name" value="vWA-like"/>
    <property type="match status" value="1"/>
</dbReference>
<dbReference type="InterPro" id="IPR051928">
    <property type="entry name" value="NorD/CobT"/>
</dbReference>
<organism evidence="2 3">
    <name type="scientific">Salinicoccus sediminis</name>
    <dbReference type="NCBI Taxonomy" id="1432562"/>
    <lineage>
        <taxon>Bacteria</taxon>
        <taxon>Bacillati</taxon>
        <taxon>Bacillota</taxon>
        <taxon>Bacilli</taxon>
        <taxon>Bacillales</taxon>
        <taxon>Staphylococcaceae</taxon>
        <taxon>Salinicoccus</taxon>
    </lineage>
</organism>
<accession>A0A0M2SPJ6</accession>
<dbReference type="OrthoDB" id="2370292at2"/>
<gene>
    <name evidence="2" type="ORF">WN59_02075</name>
</gene>
<dbReference type="STRING" id="1432562.WN59_02075"/>
<protein>
    <recommendedName>
        <fullName evidence="4">VWFA domain-containing protein</fullName>
    </recommendedName>
</protein>
<dbReference type="Gene3D" id="3.40.50.410">
    <property type="entry name" value="von Willebrand factor, type A domain"/>
    <property type="match status" value="1"/>
</dbReference>
<evidence type="ECO:0000256" key="1">
    <source>
        <dbReference type="SAM" id="MobiDB-lite"/>
    </source>
</evidence>
<name>A0A0M2SPJ6_9STAP</name>
<dbReference type="Proteomes" id="UP000034287">
    <property type="component" value="Unassembled WGS sequence"/>
</dbReference>
<feature type="compositionally biased region" description="Basic and acidic residues" evidence="1">
    <location>
        <begin position="234"/>
        <end position="248"/>
    </location>
</feature>
<reference evidence="2 3" key="1">
    <citation type="submission" date="2015-04" db="EMBL/GenBank/DDBJ databases">
        <title>Taxonomic description and genome sequence of Salinicoccus sediminis sp. nov., a novel hyper halotolerant bacterium isolated from marine sediment.</title>
        <authorList>
            <person name="Mathan Kumar R."/>
            <person name="Kaur G."/>
            <person name="Kumar N."/>
            <person name="Kumar A."/>
            <person name="Singh N.K."/>
            <person name="Kaur N."/>
            <person name="Mayilraj S."/>
        </authorList>
    </citation>
    <scope>NUCLEOTIDE SEQUENCE [LARGE SCALE GENOMIC DNA]</scope>
    <source>
        <strain evidence="2 3">SV-16</strain>
    </source>
</reference>
<dbReference type="RefSeq" id="WP_046511784.1">
    <property type="nucleotide sequence ID" value="NZ_LAYZ01000001.1"/>
</dbReference>
<dbReference type="PANTHER" id="PTHR41248">
    <property type="entry name" value="NORD PROTEIN"/>
    <property type="match status" value="1"/>
</dbReference>
<dbReference type="PANTHER" id="PTHR41248:SF1">
    <property type="entry name" value="NORD PROTEIN"/>
    <property type="match status" value="1"/>
</dbReference>
<dbReference type="AlphaFoldDB" id="A0A0M2SPJ6"/>